<comment type="caution">
    <text evidence="2">The sequence shown here is derived from an EMBL/GenBank/DDBJ whole genome shotgun (WGS) entry which is preliminary data.</text>
</comment>
<comment type="subunit">
    <text evidence="1">Homodimer. Interacts with PriA and DnaT. Component of the replication restart primosome. Primosome assembly occurs via a 'hand-off' mechanism. PriA binds to replication forks, subsequently PriB then DnaT bind; DnaT then displaces ssDNA to generate the helicase loading substrate.</text>
</comment>
<reference evidence="2" key="2">
    <citation type="submission" date="2020-09" db="EMBL/GenBank/DDBJ databases">
        <authorList>
            <person name="Sun Q."/>
            <person name="Zhou Y."/>
        </authorList>
    </citation>
    <scope>NUCLEOTIDE SEQUENCE</scope>
    <source>
        <strain evidence="2">CGMCC 1.10998</strain>
    </source>
</reference>
<keyword evidence="1" id="KW-0235">DNA replication</keyword>
<dbReference type="RefSeq" id="WP_188564268.1">
    <property type="nucleotide sequence ID" value="NZ_BMED01000001.1"/>
</dbReference>
<dbReference type="NCBIfam" id="TIGR04418">
    <property type="entry name" value="PriB_gamma"/>
    <property type="match status" value="1"/>
</dbReference>
<dbReference type="EMBL" id="BMED01000001">
    <property type="protein sequence ID" value="GGC59876.1"/>
    <property type="molecule type" value="Genomic_DNA"/>
</dbReference>
<reference evidence="2" key="1">
    <citation type="journal article" date="2014" name="Int. J. Syst. Evol. Microbiol.">
        <title>Complete genome sequence of Corynebacterium casei LMG S-19264T (=DSM 44701T), isolated from a smear-ripened cheese.</title>
        <authorList>
            <consortium name="US DOE Joint Genome Institute (JGI-PGF)"/>
            <person name="Walter F."/>
            <person name="Albersmeier A."/>
            <person name="Kalinowski J."/>
            <person name="Ruckert C."/>
        </authorList>
    </citation>
    <scope>NUCLEOTIDE SEQUENCE</scope>
    <source>
        <strain evidence="2">CGMCC 1.10998</strain>
    </source>
</reference>
<sequence>MNQLRVVASIAEKGTLRYTPAGIPVASAVLMHSSQQMEANINRLVEFEISAIAAGEISKRFMDIELGVVMVFTGFLSRKNRNSKSLVFHIVGFEATT</sequence>
<keyword evidence="1" id="KW-0639">Primosome</keyword>
<evidence type="ECO:0000313" key="3">
    <source>
        <dbReference type="Proteomes" id="UP000637423"/>
    </source>
</evidence>
<name>A0A916XBL6_9BURK</name>
<comment type="similarity">
    <text evidence="1">Belongs to the PriB family.</text>
</comment>
<dbReference type="HAMAP" id="MF_00720">
    <property type="entry name" value="PriB"/>
    <property type="match status" value="1"/>
</dbReference>
<dbReference type="Pfam" id="PF22657">
    <property type="entry name" value="SSB_1"/>
    <property type="match status" value="1"/>
</dbReference>
<dbReference type="PIRSF" id="PIRSF003135">
    <property type="entry name" value="Primosomal_n"/>
    <property type="match status" value="1"/>
</dbReference>
<accession>A0A916XBL6</accession>
<dbReference type="InterPro" id="IPR012340">
    <property type="entry name" value="NA-bd_OB-fold"/>
</dbReference>
<dbReference type="Proteomes" id="UP000637423">
    <property type="component" value="Unassembled WGS sequence"/>
</dbReference>
<dbReference type="GO" id="GO:0006269">
    <property type="term" value="P:DNA replication, synthesis of primer"/>
    <property type="evidence" value="ECO:0007669"/>
    <property type="project" value="UniProtKB-KW"/>
</dbReference>
<proteinExistence type="inferred from homology"/>
<keyword evidence="1" id="KW-0238">DNA-binding</keyword>
<dbReference type="SUPFAM" id="SSF50249">
    <property type="entry name" value="Nucleic acid-binding proteins"/>
    <property type="match status" value="1"/>
</dbReference>
<gene>
    <name evidence="1 2" type="primary">priB</name>
    <name evidence="2" type="ORF">GCM10011396_03460</name>
</gene>
<organism evidence="2 3">
    <name type="scientific">Undibacterium terreum</name>
    <dbReference type="NCBI Taxonomy" id="1224302"/>
    <lineage>
        <taxon>Bacteria</taxon>
        <taxon>Pseudomonadati</taxon>
        <taxon>Pseudomonadota</taxon>
        <taxon>Betaproteobacteria</taxon>
        <taxon>Burkholderiales</taxon>
        <taxon>Oxalobacteraceae</taxon>
        <taxon>Undibacterium</taxon>
    </lineage>
</organism>
<dbReference type="GO" id="GO:0003697">
    <property type="term" value="F:single-stranded DNA binding"/>
    <property type="evidence" value="ECO:0007669"/>
    <property type="project" value="UniProtKB-UniRule"/>
</dbReference>
<evidence type="ECO:0000256" key="1">
    <source>
        <dbReference type="HAMAP-Rule" id="MF_00720"/>
    </source>
</evidence>
<protein>
    <recommendedName>
        <fullName evidence="1">Replication restart protein PriB</fullName>
    </recommendedName>
</protein>
<dbReference type="AlphaFoldDB" id="A0A916XBL6"/>
<comment type="function">
    <text evidence="1">Involved in the restart of stalled replication forks, which reloads the replicative helicase on sites other than the origin of replication; the PriA-PriB pathway is the major replication restart pathway. During primosome assembly it facilitates complex formation between PriA and DnaT on DNA; stabilizes PriA on DNA. Stimulates the DNA unwinding activity of PriA helicase.</text>
</comment>
<dbReference type="InterPro" id="IPR023646">
    <property type="entry name" value="Prisomal_replication_PriB"/>
</dbReference>
<dbReference type="Gene3D" id="2.40.50.140">
    <property type="entry name" value="Nucleic acid-binding proteins"/>
    <property type="match status" value="1"/>
</dbReference>
<keyword evidence="3" id="KW-1185">Reference proteome</keyword>
<evidence type="ECO:0000313" key="2">
    <source>
        <dbReference type="EMBL" id="GGC59876.1"/>
    </source>
</evidence>
<dbReference type="GO" id="GO:1990077">
    <property type="term" value="C:primosome complex"/>
    <property type="evidence" value="ECO:0007669"/>
    <property type="project" value="UniProtKB-UniRule"/>
</dbReference>